<proteinExistence type="predicted"/>
<dbReference type="PANTHER" id="PTHR15140:SF37">
    <property type="entry name" value="UBIQUITIN-LIKE DOMAIN-CONTAINING PROTEIN"/>
    <property type="match status" value="1"/>
</dbReference>
<keyword evidence="3" id="KW-1185">Reference proteome</keyword>
<accession>A0A6A6N7C5</accession>
<comment type="caution">
    <text evidence="2">The sequence shown here is derived from an EMBL/GenBank/DDBJ whole genome shotgun (WGS) entry which is preliminary data.</text>
</comment>
<dbReference type="EMBL" id="JAAGAX010000002">
    <property type="protein sequence ID" value="KAF2322072.1"/>
    <property type="molecule type" value="Genomic_DNA"/>
</dbReference>
<dbReference type="SUPFAM" id="SSF52540">
    <property type="entry name" value="P-loop containing nucleoside triphosphate hydrolases"/>
    <property type="match status" value="1"/>
</dbReference>
<feature type="domain" description="NB-ARC" evidence="1">
    <location>
        <begin position="5"/>
        <end position="62"/>
    </location>
</feature>
<name>A0A6A6N7C5_HEVBR</name>
<protein>
    <recommendedName>
        <fullName evidence="1">NB-ARC domain-containing protein</fullName>
    </recommendedName>
</protein>
<dbReference type="AlphaFoldDB" id="A0A6A6N7C5"/>
<dbReference type="Pfam" id="PF00931">
    <property type="entry name" value="NB-ARC"/>
    <property type="match status" value="1"/>
</dbReference>
<dbReference type="Proteomes" id="UP000467840">
    <property type="component" value="Chromosome 11"/>
</dbReference>
<dbReference type="GO" id="GO:0043531">
    <property type="term" value="F:ADP binding"/>
    <property type="evidence" value="ECO:0007669"/>
    <property type="project" value="InterPro"/>
</dbReference>
<evidence type="ECO:0000259" key="1">
    <source>
        <dbReference type="Pfam" id="PF00931"/>
    </source>
</evidence>
<evidence type="ECO:0000313" key="3">
    <source>
        <dbReference type="Proteomes" id="UP000467840"/>
    </source>
</evidence>
<dbReference type="PRINTS" id="PR00364">
    <property type="entry name" value="DISEASERSIST"/>
</dbReference>
<organism evidence="2 3">
    <name type="scientific">Hevea brasiliensis</name>
    <name type="common">Para rubber tree</name>
    <name type="synonym">Siphonia brasiliensis</name>
    <dbReference type="NCBI Taxonomy" id="3981"/>
    <lineage>
        <taxon>Eukaryota</taxon>
        <taxon>Viridiplantae</taxon>
        <taxon>Streptophyta</taxon>
        <taxon>Embryophyta</taxon>
        <taxon>Tracheophyta</taxon>
        <taxon>Spermatophyta</taxon>
        <taxon>Magnoliopsida</taxon>
        <taxon>eudicotyledons</taxon>
        <taxon>Gunneridae</taxon>
        <taxon>Pentapetalae</taxon>
        <taxon>rosids</taxon>
        <taxon>fabids</taxon>
        <taxon>Malpighiales</taxon>
        <taxon>Euphorbiaceae</taxon>
        <taxon>Crotonoideae</taxon>
        <taxon>Micrandreae</taxon>
        <taxon>Hevea</taxon>
    </lineage>
</organism>
<dbReference type="PANTHER" id="PTHR15140">
    <property type="entry name" value="TUBULIN-SPECIFIC CHAPERONE E"/>
    <property type="match status" value="1"/>
</dbReference>
<dbReference type="Gene3D" id="3.80.10.10">
    <property type="entry name" value="Ribonuclease Inhibitor"/>
    <property type="match status" value="1"/>
</dbReference>
<dbReference type="Gene3D" id="3.40.50.300">
    <property type="entry name" value="P-loop containing nucleotide triphosphate hydrolases"/>
    <property type="match status" value="1"/>
</dbReference>
<gene>
    <name evidence="2" type="ORF">GH714_006214</name>
</gene>
<dbReference type="InterPro" id="IPR027417">
    <property type="entry name" value="P-loop_NTPase"/>
</dbReference>
<dbReference type="InterPro" id="IPR002182">
    <property type="entry name" value="NB-ARC"/>
</dbReference>
<evidence type="ECO:0000313" key="2">
    <source>
        <dbReference type="EMBL" id="KAF2322072.1"/>
    </source>
</evidence>
<dbReference type="SUPFAM" id="SSF52058">
    <property type="entry name" value="L domain-like"/>
    <property type="match status" value="1"/>
</dbReference>
<dbReference type="InterPro" id="IPR032675">
    <property type="entry name" value="LRR_dom_sf"/>
</dbReference>
<reference evidence="2 3" key="1">
    <citation type="journal article" date="2020" name="Mol. Plant">
        <title>The Chromosome-Based Rubber Tree Genome Provides New Insights into Spurge Genome Evolution and Rubber Biosynthesis.</title>
        <authorList>
            <person name="Liu J."/>
            <person name="Shi C."/>
            <person name="Shi C.C."/>
            <person name="Li W."/>
            <person name="Zhang Q.J."/>
            <person name="Zhang Y."/>
            <person name="Li K."/>
            <person name="Lu H.F."/>
            <person name="Shi C."/>
            <person name="Zhu S.T."/>
            <person name="Xiao Z.Y."/>
            <person name="Nan H."/>
            <person name="Yue Y."/>
            <person name="Zhu X.G."/>
            <person name="Wu Y."/>
            <person name="Hong X.N."/>
            <person name="Fan G.Y."/>
            <person name="Tong Y."/>
            <person name="Zhang D."/>
            <person name="Mao C.L."/>
            <person name="Liu Y.L."/>
            <person name="Hao S.J."/>
            <person name="Liu W.Q."/>
            <person name="Lv M.Q."/>
            <person name="Zhang H.B."/>
            <person name="Liu Y."/>
            <person name="Hu-Tang G.R."/>
            <person name="Wang J.P."/>
            <person name="Wang J.H."/>
            <person name="Sun Y.H."/>
            <person name="Ni S.B."/>
            <person name="Chen W.B."/>
            <person name="Zhang X.C."/>
            <person name="Jiao Y.N."/>
            <person name="Eichler E.E."/>
            <person name="Li G.H."/>
            <person name="Liu X."/>
            <person name="Gao L.Z."/>
        </authorList>
    </citation>
    <scope>NUCLEOTIDE SEQUENCE [LARGE SCALE GENOMIC DNA]</scope>
    <source>
        <strain evidence="3">cv. GT1</strain>
        <tissue evidence="2">Leaf</tissue>
    </source>
</reference>
<sequence length="366" mass="41401">MVSFDEDVDAVITQLLKDDPRCITISIVGIGGIGKTSLAKLIYDSKAIAEHFPCRTWVSGKASRLQDTCRRLIGLWVADGLGRQQRDEKIPQLVADECLRELVNHNIVRVTEKKLNGKLKTCRLTEAVRVHWFAKAKEANFLPGQTNITGVIRPLADRVDPNDAIFDHIHACSSSKEAVLQWIFKHFGAYSLMRIVFPGIFTWSLYQAMWNSPAYMTGKLRNQHLVSEFPQNLIELTLSASGLVEDPMQILDKLPKLHILILMSRSFVGKKMLCSYGGFPKLEVPKFKKVDPLKEWNVEKGALPSLKSLEIDGCRNLMMLPDGLRHVRTLRELKVTKLPMLSSRIKDNQGVDWNKIAHGCYVLIED</sequence>